<name>A0A3M8BWV0_9BACL</name>
<dbReference type="AlphaFoldDB" id="A0A3M8BWV0"/>
<dbReference type="RefSeq" id="WP_122911053.1">
    <property type="nucleotide sequence ID" value="NZ_CBCSBE010000017.1"/>
</dbReference>
<gene>
    <name evidence="1" type="ORF">EDM52_21835</name>
</gene>
<keyword evidence="2" id="KW-1185">Reference proteome</keyword>
<dbReference type="Proteomes" id="UP000282028">
    <property type="component" value="Unassembled WGS sequence"/>
</dbReference>
<reference evidence="1 2" key="1">
    <citation type="submission" date="2018-10" db="EMBL/GenBank/DDBJ databases">
        <title>Phylogenomics of Brevibacillus.</title>
        <authorList>
            <person name="Dunlap C."/>
        </authorList>
    </citation>
    <scope>NUCLEOTIDE SEQUENCE [LARGE SCALE GENOMIC DNA]</scope>
    <source>
        <strain evidence="1 2">JCM 12215</strain>
    </source>
</reference>
<dbReference type="InterPro" id="IPR018679">
    <property type="entry name" value="DUF2161"/>
</dbReference>
<evidence type="ECO:0000313" key="2">
    <source>
        <dbReference type="Proteomes" id="UP000282028"/>
    </source>
</evidence>
<protein>
    <submittedName>
        <fullName evidence="1">Uncharacterized protein</fullName>
    </submittedName>
</protein>
<dbReference type="OrthoDB" id="9795163at2"/>
<accession>A0A3M8BWV0</accession>
<evidence type="ECO:0000313" key="1">
    <source>
        <dbReference type="EMBL" id="RNB67813.1"/>
    </source>
</evidence>
<dbReference type="EMBL" id="RHHR01000049">
    <property type="protein sequence ID" value="RNB67813.1"/>
    <property type="molecule type" value="Genomic_DNA"/>
</dbReference>
<comment type="caution">
    <text evidence="1">The sequence shown here is derived from an EMBL/GenBank/DDBJ whole genome shotgun (WGS) entry which is preliminary data.</text>
</comment>
<organism evidence="1 2">
    <name type="scientific">Brevibacillus invocatus</name>
    <dbReference type="NCBI Taxonomy" id="173959"/>
    <lineage>
        <taxon>Bacteria</taxon>
        <taxon>Bacillati</taxon>
        <taxon>Bacillota</taxon>
        <taxon>Bacilli</taxon>
        <taxon>Bacillales</taxon>
        <taxon>Paenibacillaceae</taxon>
        <taxon>Brevibacillus</taxon>
    </lineage>
</organism>
<sequence length="254" mass="29412">MKKNPDKRYEVDLYEPISQYFRRQEYEVKGEVLHCDLTAVKADELIIVELKRHLSVELLIQAAKRQRLTDLVYIAIPKPKYSLFSKKWQDICHLIRRLECGLLFVSFQKGGAGVVTEVFPPSPFDRHKSMQRSKKKRTRIIKEMDGRSGDYNVGGSHQTKIMTAYKENCIQIACLLLRFGPSTPKNLRQWGTGEKTLDILSKNYYGWFEKIQRGVYSMSEKGKQELGDYPELVEQYSRMAENANAGCESNSDNK</sequence>
<proteinExistence type="predicted"/>
<dbReference type="Pfam" id="PF09929">
    <property type="entry name" value="DUF2161"/>
    <property type="match status" value="1"/>
</dbReference>